<protein>
    <recommendedName>
        <fullName evidence="3">YHS domain-containing protein</fullName>
    </recommendedName>
</protein>
<dbReference type="RefSeq" id="WP_345468492.1">
    <property type="nucleotide sequence ID" value="NZ_BAABHF010000026.1"/>
</dbReference>
<accession>A0ABP8QG37</accession>
<dbReference type="EMBL" id="BAABHF010000026">
    <property type="protein sequence ID" value="GAA4501897.1"/>
    <property type="molecule type" value="Genomic_DNA"/>
</dbReference>
<evidence type="ECO:0008006" key="3">
    <source>
        <dbReference type="Google" id="ProtNLM"/>
    </source>
</evidence>
<name>A0ABP8QG37_9ACTN</name>
<organism evidence="1 2">
    <name type="scientific">Actinoallomurus oryzae</name>
    <dbReference type="NCBI Taxonomy" id="502180"/>
    <lineage>
        <taxon>Bacteria</taxon>
        <taxon>Bacillati</taxon>
        <taxon>Actinomycetota</taxon>
        <taxon>Actinomycetes</taxon>
        <taxon>Streptosporangiales</taxon>
        <taxon>Thermomonosporaceae</taxon>
        <taxon>Actinoallomurus</taxon>
    </lineage>
</organism>
<sequence length="216" mass="23451">MMFLELFVPRGTYSDEQLRRLAESLTMKRLLTHVDAIRDVIGAAEGSSANPGVLDLLESINHVVVHEIGTWIAGGRALTPAEPPRHVARVYVPGPWRKPMSPFLIAAITRALAQADPEPERCHREPSVEVHVIGVPEGGYGVFGRVVGQTELMEMISDAKTDVPVPDDPNALVDPVCGMVASDMVAILEHEGTTYGFCSPGCRRHFIGRLAGEPAR</sequence>
<dbReference type="Proteomes" id="UP001500503">
    <property type="component" value="Unassembled WGS sequence"/>
</dbReference>
<comment type="caution">
    <text evidence="1">The sequence shown here is derived from an EMBL/GenBank/DDBJ whole genome shotgun (WGS) entry which is preliminary data.</text>
</comment>
<proteinExistence type="predicted"/>
<reference evidence="2" key="1">
    <citation type="journal article" date="2019" name="Int. J. Syst. Evol. Microbiol.">
        <title>The Global Catalogue of Microorganisms (GCM) 10K type strain sequencing project: providing services to taxonomists for standard genome sequencing and annotation.</title>
        <authorList>
            <consortium name="The Broad Institute Genomics Platform"/>
            <consortium name="The Broad Institute Genome Sequencing Center for Infectious Disease"/>
            <person name="Wu L."/>
            <person name="Ma J."/>
        </authorList>
    </citation>
    <scope>NUCLEOTIDE SEQUENCE [LARGE SCALE GENOMIC DNA]</scope>
    <source>
        <strain evidence="2">JCM 17933</strain>
    </source>
</reference>
<evidence type="ECO:0000313" key="1">
    <source>
        <dbReference type="EMBL" id="GAA4501897.1"/>
    </source>
</evidence>
<keyword evidence="2" id="KW-1185">Reference proteome</keyword>
<evidence type="ECO:0000313" key="2">
    <source>
        <dbReference type="Proteomes" id="UP001500503"/>
    </source>
</evidence>
<gene>
    <name evidence="1" type="ORF">GCM10023191_052650</name>
</gene>